<accession>A0A917AZN1</accession>
<evidence type="ECO:0000256" key="2">
    <source>
        <dbReference type="ARBA" id="ARBA00006247"/>
    </source>
</evidence>
<name>A0A917AZN1_HALAA</name>
<dbReference type="Gene3D" id="3.30.70.360">
    <property type="match status" value="2"/>
</dbReference>
<keyword evidence="7" id="KW-0224">Dipeptidase</keyword>
<keyword evidence="3" id="KW-0645">Protease</keyword>
<keyword evidence="4" id="KW-0479">Metal-binding</keyword>
<dbReference type="InterPro" id="IPR002933">
    <property type="entry name" value="Peptidase_M20"/>
</dbReference>
<dbReference type="GO" id="GO:0016805">
    <property type="term" value="F:dipeptidase activity"/>
    <property type="evidence" value="ECO:0007669"/>
    <property type="project" value="UniProtKB-KW"/>
</dbReference>
<dbReference type="InterPro" id="IPR011650">
    <property type="entry name" value="Peptidase_M20_dimer"/>
</dbReference>
<dbReference type="GO" id="GO:0006526">
    <property type="term" value="P:L-arginine biosynthetic process"/>
    <property type="evidence" value="ECO:0007669"/>
    <property type="project" value="TreeGrafter"/>
</dbReference>
<keyword evidence="6" id="KW-0862">Zinc</keyword>
<feature type="domain" description="Peptidase M20 dimerisation" evidence="9">
    <location>
        <begin position="249"/>
        <end position="359"/>
    </location>
</feature>
<dbReference type="Pfam" id="PF01546">
    <property type="entry name" value="Peptidase_M20"/>
    <property type="match status" value="1"/>
</dbReference>
<proteinExistence type="inferred from homology"/>
<dbReference type="NCBIfam" id="NF005591">
    <property type="entry name" value="PRK07318.1"/>
    <property type="match status" value="1"/>
</dbReference>
<evidence type="ECO:0000256" key="7">
    <source>
        <dbReference type="ARBA" id="ARBA00022997"/>
    </source>
</evidence>
<dbReference type="RefSeq" id="WP_188375422.1">
    <property type="nucleotide sequence ID" value="NZ_BMEL01000001.1"/>
</dbReference>
<dbReference type="SUPFAM" id="SSF55031">
    <property type="entry name" value="Bacterial exopeptidase dimerisation domain"/>
    <property type="match status" value="1"/>
</dbReference>
<dbReference type="InterPro" id="IPR001261">
    <property type="entry name" value="ArgE/DapE_CS"/>
</dbReference>
<sequence>MDFSQLAESYQDQFVNKLFPLLKIPSIYKKSDQYLYGKSIDEALNYMLSMAAKDGFVSKNVNGHAGHIEFGQGEKLIGILGHLDVVPAGEGWKSDPFQPVLEQGNIYARGAQDDKGPVVAAYIAMKLLKDEGFVPNKRVRLIMGTDEERDWQGIHYYFTKEEMPEFGFTPDASFPVIHAEKGLIDAYVTFSVPEVKGHALLSFFSGDRLNMVPEQATATLNYHENIEPYFQSYLNHQQLKGSLEKKDNTYVITMFGQTAHGSTPEAGVNAALQLLGFLNSLQLETPHQTIVEHLLHSLSPSDGNGFDGRFKDAVSGELTCNTGSVKWSMGAECQVGLNIRYPVSLNYEKIVASLERFAGKGQGTLNIYDHLKALHVEKDHPYVQTLLKIYNQKANDTAVPQAIGGATYARALQSGVAYGALFKDSPDTAHQPNEHIRVADMVKAIAIYAEAIYQLSK</sequence>
<comment type="caution">
    <text evidence="10">The sequence shown here is derived from an EMBL/GenBank/DDBJ whole genome shotgun (WGS) entry which is preliminary data.</text>
</comment>
<dbReference type="PANTHER" id="PTHR43808:SF31">
    <property type="entry name" value="N-ACETYL-L-CITRULLINE DEACETYLASE"/>
    <property type="match status" value="1"/>
</dbReference>
<dbReference type="GO" id="GO:0008270">
    <property type="term" value="F:zinc ion binding"/>
    <property type="evidence" value="ECO:0007669"/>
    <property type="project" value="InterPro"/>
</dbReference>
<evidence type="ECO:0000256" key="8">
    <source>
        <dbReference type="ARBA" id="ARBA00023049"/>
    </source>
</evidence>
<dbReference type="PANTHER" id="PTHR43808">
    <property type="entry name" value="ACETYLORNITHINE DEACETYLASE"/>
    <property type="match status" value="1"/>
</dbReference>
<keyword evidence="5" id="KW-0378">Hydrolase</keyword>
<dbReference type="GO" id="GO:0006508">
    <property type="term" value="P:proteolysis"/>
    <property type="evidence" value="ECO:0007669"/>
    <property type="project" value="UniProtKB-KW"/>
</dbReference>
<protein>
    <submittedName>
        <fullName evidence="10">Dipeptidase PepV</fullName>
    </submittedName>
</protein>
<evidence type="ECO:0000256" key="3">
    <source>
        <dbReference type="ARBA" id="ARBA00022670"/>
    </source>
</evidence>
<dbReference type="InterPro" id="IPR010964">
    <property type="entry name" value="M20A_pepV-rel"/>
</dbReference>
<dbReference type="NCBIfam" id="TIGR01887">
    <property type="entry name" value="dipeptidaselike"/>
    <property type="match status" value="1"/>
</dbReference>
<dbReference type="EMBL" id="BMEL01000001">
    <property type="protein sequence ID" value="GGF05757.1"/>
    <property type="molecule type" value="Genomic_DNA"/>
</dbReference>
<organism evidence="10 11">
    <name type="scientific">Halobacillus andaensis</name>
    <dbReference type="NCBI Taxonomy" id="1176239"/>
    <lineage>
        <taxon>Bacteria</taxon>
        <taxon>Bacillati</taxon>
        <taxon>Bacillota</taxon>
        <taxon>Bacilli</taxon>
        <taxon>Bacillales</taxon>
        <taxon>Bacillaceae</taxon>
        <taxon>Halobacillus</taxon>
    </lineage>
</organism>
<evidence type="ECO:0000313" key="10">
    <source>
        <dbReference type="EMBL" id="GGF05757.1"/>
    </source>
</evidence>
<dbReference type="InterPro" id="IPR036264">
    <property type="entry name" value="Bact_exopeptidase_dim_dom"/>
</dbReference>
<evidence type="ECO:0000313" key="11">
    <source>
        <dbReference type="Proteomes" id="UP000660110"/>
    </source>
</evidence>
<dbReference type="InterPro" id="IPR050072">
    <property type="entry name" value="Peptidase_M20A"/>
</dbReference>
<dbReference type="GO" id="GO:0008237">
    <property type="term" value="F:metallopeptidase activity"/>
    <property type="evidence" value="ECO:0007669"/>
    <property type="project" value="UniProtKB-KW"/>
</dbReference>
<keyword evidence="8" id="KW-0482">Metalloprotease</keyword>
<evidence type="ECO:0000256" key="6">
    <source>
        <dbReference type="ARBA" id="ARBA00022833"/>
    </source>
</evidence>
<dbReference type="Pfam" id="PF07687">
    <property type="entry name" value="M20_dimer"/>
    <property type="match status" value="1"/>
</dbReference>
<dbReference type="Proteomes" id="UP000660110">
    <property type="component" value="Unassembled WGS sequence"/>
</dbReference>
<evidence type="ECO:0000256" key="1">
    <source>
        <dbReference type="ARBA" id="ARBA00001947"/>
    </source>
</evidence>
<evidence type="ECO:0000256" key="5">
    <source>
        <dbReference type="ARBA" id="ARBA00022801"/>
    </source>
</evidence>
<reference evidence="10" key="2">
    <citation type="submission" date="2020-09" db="EMBL/GenBank/DDBJ databases">
        <authorList>
            <person name="Sun Q."/>
            <person name="Zhou Y."/>
        </authorList>
    </citation>
    <scope>NUCLEOTIDE SEQUENCE</scope>
    <source>
        <strain evidence="10">CGMCC 1.12153</strain>
    </source>
</reference>
<dbReference type="PROSITE" id="PS00758">
    <property type="entry name" value="ARGE_DAPE_CPG2_1"/>
    <property type="match status" value="1"/>
</dbReference>
<comment type="cofactor">
    <cofactor evidence="1">
        <name>Zn(2+)</name>
        <dbReference type="ChEBI" id="CHEBI:29105"/>
    </cofactor>
</comment>
<keyword evidence="11" id="KW-1185">Reference proteome</keyword>
<gene>
    <name evidence="10" type="ORF">GCM10010954_00070</name>
</gene>
<reference evidence="10" key="1">
    <citation type="journal article" date="2014" name="Int. J. Syst. Evol. Microbiol.">
        <title>Complete genome sequence of Corynebacterium casei LMG S-19264T (=DSM 44701T), isolated from a smear-ripened cheese.</title>
        <authorList>
            <consortium name="US DOE Joint Genome Institute (JGI-PGF)"/>
            <person name="Walter F."/>
            <person name="Albersmeier A."/>
            <person name="Kalinowski J."/>
            <person name="Ruckert C."/>
        </authorList>
    </citation>
    <scope>NUCLEOTIDE SEQUENCE</scope>
    <source>
        <strain evidence="10">CGMCC 1.12153</strain>
    </source>
</reference>
<dbReference type="SUPFAM" id="SSF53187">
    <property type="entry name" value="Zn-dependent exopeptidases"/>
    <property type="match status" value="1"/>
</dbReference>
<comment type="similarity">
    <text evidence="2">Belongs to the peptidase M20A family.</text>
</comment>
<dbReference type="AlphaFoldDB" id="A0A917AZN1"/>
<dbReference type="Gene3D" id="3.40.630.10">
    <property type="entry name" value="Zn peptidases"/>
    <property type="match status" value="1"/>
</dbReference>
<evidence type="ECO:0000256" key="4">
    <source>
        <dbReference type="ARBA" id="ARBA00022723"/>
    </source>
</evidence>
<evidence type="ECO:0000259" key="9">
    <source>
        <dbReference type="Pfam" id="PF07687"/>
    </source>
</evidence>
<dbReference type="GO" id="GO:0008777">
    <property type="term" value="F:acetylornithine deacetylase activity"/>
    <property type="evidence" value="ECO:0007669"/>
    <property type="project" value="TreeGrafter"/>
</dbReference>